<sequence length="317" mass="35039">MNAPLVSVIIPVFNQGELAVQAIDSVLSQRYPHIQTIVVDDGSTDGTADLIAGQFGDRITLIRQANKGPSAASNAALAVAKGEFIALMGGDDISTPDRLAHQVEILTSGEWDIVFSHPTLIDQEGKTLDDAGYPVFFQPRRHKPVFVSLYFDDNYFCAPSATMHRAVAEAVGPFHEGLIQLQDYDYWLRASGLGYRIGLFDHRVVKYRRHVGNLSTNQRDFASRAEIPVVLKRALRLAQPEVIRPQFPGLLLPVVNPKQPLSPFEQSTLLLAHPREEVRLAGIDRAISLLDDPTETPSLHGGVDLFRFIYTAGQEQH</sequence>
<dbReference type="SUPFAM" id="SSF53448">
    <property type="entry name" value="Nucleotide-diphospho-sugar transferases"/>
    <property type="match status" value="1"/>
</dbReference>
<dbReference type="Pfam" id="PF00535">
    <property type="entry name" value="Glycos_transf_2"/>
    <property type="match status" value="1"/>
</dbReference>
<protein>
    <recommendedName>
        <fullName evidence="1">Glycosyltransferase 2-like domain-containing protein</fullName>
    </recommendedName>
</protein>
<dbReference type="Proteomes" id="UP000239990">
    <property type="component" value="Unassembled WGS sequence"/>
</dbReference>
<dbReference type="PANTHER" id="PTHR43685">
    <property type="entry name" value="GLYCOSYLTRANSFERASE"/>
    <property type="match status" value="1"/>
</dbReference>
<dbReference type="RefSeq" id="WP_104142558.1">
    <property type="nucleotide sequence ID" value="NZ_PREU01000002.1"/>
</dbReference>
<name>A0A2S5GWJ6_9BURK</name>
<dbReference type="InterPro" id="IPR029044">
    <property type="entry name" value="Nucleotide-diphossugar_trans"/>
</dbReference>
<organism evidence="2 3">
    <name type="scientific">Achromobacter spanius</name>
    <dbReference type="NCBI Taxonomy" id="217203"/>
    <lineage>
        <taxon>Bacteria</taxon>
        <taxon>Pseudomonadati</taxon>
        <taxon>Pseudomonadota</taxon>
        <taxon>Betaproteobacteria</taxon>
        <taxon>Burkholderiales</taxon>
        <taxon>Alcaligenaceae</taxon>
        <taxon>Achromobacter</taxon>
    </lineage>
</organism>
<dbReference type="PANTHER" id="PTHR43685:SF2">
    <property type="entry name" value="GLYCOSYLTRANSFERASE 2-LIKE DOMAIN-CONTAINING PROTEIN"/>
    <property type="match status" value="1"/>
</dbReference>
<evidence type="ECO:0000313" key="2">
    <source>
        <dbReference type="EMBL" id="PPA77348.1"/>
    </source>
</evidence>
<reference evidence="2 3" key="1">
    <citation type="submission" date="2018-02" db="EMBL/GenBank/DDBJ databases">
        <title>Draft Genome of Achromobacter spanius stain 6.</title>
        <authorList>
            <person name="Gunasekera T.S."/>
            <person name="Radwan O."/>
            <person name="Ruiz O.N."/>
        </authorList>
    </citation>
    <scope>NUCLEOTIDE SEQUENCE [LARGE SCALE GENOMIC DNA]</scope>
    <source>
        <strain evidence="2 3">6</strain>
    </source>
</reference>
<feature type="domain" description="Glycosyltransferase 2-like" evidence="1">
    <location>
        <begin position="7"/>
        <end position="169"/>
    </location>
</feature>
<evidence type="ECO:0000259" key="1">
    <source>
        <dbReference type="Pfam" id="PF00535"/>
    </source>
</evidence>
<dbReference type="InterPro" id="IPR050834">
    <property type="entry name" value="Glycosyltransf_2"/>
</dbReference>
<dbReference type="OrthoDB" id="9802649at2"/>
<evidence type="ECO:0000313" key="3">
    <source>
        <dbReference type="Proteomes" id="UP000239990"/>
    </source>
</evidence>
<proteinExistence type="predicted"/>
<gene>
    <name evidence="2" type="ORF">C4E15_04775</name>
</gene>
<dbReference type="EMBL" id="PREU01000002">
    <property type="protein sequence ID" value="PPA77348.1"/>
    <property type="molecule type" value="Genomic_DNA"/>
</dbReference>
<dbReference type="AlphaFoldDB" id="A0A2S5GWJ6"/>
<accession>A0A2S5GWJ6</accession>
<dbReference type="InterPro" id="IPR001173">
    <property type="entry name" value="Glyco_trans_2-like"/>
</dbReference>
<dbReference type="Gene3D" id="3.90.550.10">
    <property type="entry name" value="Spore Coat Polysaccharide Biosynthesis Protein SpsA, Chain A"/>
    <property type="match status" value="1"/>
</dbReference>
<comment type="caution">
    <text evidence="2">The sequence shown here is derived from an EMBL/GenBank/DDBJ whole genome shotgun (WGS) entry which is preliminary data.</text>
</comment>